<evidence type="ECO:0000313" key="2">
    <source>
        <dbReference type="Proteomes" id="UP000537718"/>
    </source>
</evidence>
<name>A0A7W8YXM5_9SPHI</name>
<accession>A0A7W8YXM5</accession>
<organism evidence="1 2">
    <name type="scientific">Pedobacter cryoconitis</name>
    <dbReference type="NCBI Taxonomy" id="188932"/>
    <lineage>
        <taxon>Bacteria</taxon>
        <taxon>Pseudomonadati</taxon>
        <taxon>Bacteroidota</taxon>
        <taxon>Sphingobacteriia</taxon>
        <taxon>Sphingobacteriales</taxon>
        <taxon>Sphingobacteriaceae</taxon>
        <taxon>Pedobacter</taxon>
    </lineage>
</organism>
<protein>
    <submittedName>
        <fullName evidence="1">Uncharacterized protein</fullName>
    </submittedName>
</protein>
<dbReference type="AlphaFoldDB" id="A0A7W8YXM5"/>
<sequence>MQATELRIGNYVKTLSGNDPIKVMSIYPEGINSHTDVNAEIMTGLVFDQSGFIPGRVEEIFPVPITEDWLVNKFGFKNNGQGYYQHHEFNFFLYHIVEDEYFDCYKQVPANDETGDFKTLQHVHKLQNLFFELFEEELTLKD</sequence>
<gene>
    <name evidence="1" type="ORF">HDE69_004608</name>
</gene>
<reference evidence="1 2" key="1">
    <citation type="submission" date="2020-08" db="EMBL/GenBank/DDBJ databases">
        <title>Genomic Encyclopedia of Type Strains, Phase IV (KMG-V): Genome sequencing to study the core and pangenomes of soil and plant-associated prokaryotes.</title>
        <authorList>
            <person name="Whitman W."/>
        </authorList>
    </citation>
    <scope>NUCLEOTIDE SEQUENCE [LARGE SCALE GENOMIC DNA]</scope>
    <source>
        <strain evidence="1 2">MP7CTX6</strain>
    </source>
</reference>
<comment type="caution">
    <text evidence="1">The sequence shown here is derived from an EMBL/GenBank/DDBJ whole genome shotgun (WGS) entry which is preliminary data.</text>
</comment>
<dbReference type="EMBL" id="JACHCF010000013">
    <property type="protein sequence ID" value="MBB5623522.1"/>
    <property type="molecule type" value="Genomic_DNA"/>
</dbReference>
<evidence type="ECO:0000313" key="1">
    <source>
        <dbReference type="EMBL" id="MBB5623522.1"/>
    </source>
</evidence>
<proteinExistence type="predicted"/>
<dbReference type="Proteomes" id="UP000537718">
    <property type="component" value="Unassembled WGS sequence"/>
</dbReference>
<dbReference type="RefSeq" id="WP_183869614.1">
    <property type="nucleotide sequence ID" value="NZ_JACHCF010000013.1"/>
</dbReference>